<dbReference type="AlphaFoldDB" id="A0A434A7E2"/>
<accession>A0A434A7E2</accession>
<protein>
    <recommendedName>
        <fullName evidence="4">DUF2282 domain-containing protein</fullName>
    </recommendedName>
</protein>
<feature type="chain" id="PRO_5019232792" description="DUF2282 domain-containing protein" evidence="1">
    <location>
        <begin position="25"/>
        <end position="92"/>
    </location>
</feature>
<evidence type="ECO:0000313" key="3">
    <source>
        <dbReference type="Proteomes" id="UP000288102"/>
    </source>
</evidence>
<evidence type="ECO:0000256" key="1">
    <source>
        <dbReference type="SAM" id="SignalP"/>
    </source>
</evidence>
<keyword evidence="3" id="KW-1185">Reference proteome</keyword>
<keyword evidence="1" id="KW-0732">Signal</keyword>
<proteinExistence type="predicted"/>
<dbReference type="RefSeq" id="WP_127338355.1">
    <property type="nucleotide sequence ID" value="NZ_QWDM01000006.1"/>
</dbReference>
<name>A0A434A7E2_9FLAO</name>
<feature type="signal peptide" evidence="1">
    <location>
        <begin position="1"/>
        <end position="24"/>
    </location>
</feature>
<organism evidence="2 3">
    <name type="scientific">Flavobacterium cupreum</name>
    <dbReference type="NCBI Taxonomy" id="2133766"/>
    <lineage>
        <taxon>Bacteria</taxon>
        <taxon>Pseudomonadati</taxon>
        <taxon>Bacteroidota</taxon>
        <taxon>Flavobacteriia</taxon>
        <taxon>Flavobacteriales</taxon>
        <taxon>Flavobacteriaceae</taxon>
        <taxon>Flavobacterium</taxon>
    </lineage>
</organism>
<evidence type="ECO:0008006" key="4">
    <source>
        <dbReference type="Google" id="ProtNLM"/>
    </source>
</evidence>
<dbReference type="EMBL" id="QWDM01000006">
    <property type="protein sequence ID" value="RUT70266.1"/>
    <property type="molecule type" value="Genomic_DNA"/>
</dbReference>
<reference evidence="3" key="1">
    <citation type="journal article" date="2019" name="Syst. Appl. Microbiol.">
        <title>Flavobacterium circumlabens sp. nov. and Flavobacterium cupreum sp. nov., two psychrotrophic species isolated from Antarctic environmental samples.</title>
        <authorList>
            <person name="Kralova S."/>
            <person name="Busse H.-J."/>
            <person name="Svec P."/>
            <person name="Maslanova I."/>
            <person name="Stankova E."/>
            <person name="Bartak M."/>
            <person name="Sedlacek I."/>
        </authorList>
    </citation>
    <scope>NUCLEOTIDE SEQUENCE [LARGE SCALE GENOMIC DNA]</scope>
    <source>
        <strain evidence="3">CCM 8825</strain>
    </source>
</reference>
<dbReference type="OrthoDB" id="1361477at2"/>
<gene>
    <name evidence="2" type="ORF">D0817_10625</name>
</gene>
<comment type="caution">
    <text evidence="2">The sequence shown here is derived from an EMBL/GenBank/DDBJ whole genome shotgun (WGS) entry which is preliminary data.</text>
</comment>
<dbReference type="Proteomes" id="UP000288102">
    <property type="component" value="Unassembled WGS sequence"/>
</dbReference>
<sequence>MKNYTFKKLASLCFIVLSISTAFVNGYSKTAKRTIIQGYIRNNAQGTICQQAGLCADVGNQLCTVNGLPGGTQLWGKNAAGMCTIELYKIPN</sequence>
<evidence type="ECO:0000313" key="2">
    <source>
        <dbReference type="EMBL" id="RUT70266.1"/>
    </source>
</evidence>